<sequence length="91" mass="10769">MNDKVTIVFEDDGQDFLEWDLERNPQRPFDYLVIGCRPFQDWLWKGTIVHTENQSLGPILEVTTPAGRRTRVVHRVKMVKETQRKGTDERQ</sequence>
<dbReference type="EMBL" id="LAZR01000319">
    <property type="protein sequence ID" value="KKN74872.1"/>
    <property type="molecule type" value="Genomic_DNA"/>
</dbReference>
<comment type="caution">
    <text evidence="1">The sequence shown here is derived from an EMBL/GenBank/DDBJ whole genome shotgun (WGS) entry which is preliminary data.</text>
</comment>
<organism evidence="1">
    <name type="scientific">marine sediment metagenome</name>
    <dbReference type="NCBI Taxonomy" id="412755"/>
    <lineage>
        <taxon>unclassified sequences</taxon>
        <taxon>metagenomes</taxon>
        <taxon>ecological metagenomes</taxon>
    </lineage>
</organism>
<evidence type="ECO:0000313" key="1">
    <source>
        <dbReference type="EMBL" id="KKN74872.1"/>
    </source>
</evidence>
<reference evidence="1" key="1">
    <citation type="journal article" date="2015" name="Nature">
        <title>Complex archaea that bridge the gap between prokaryotes and eukaryotes.</title>
        <authorList>
            <person name="Spang A."/>
            <person name="Saw J.H."/>
            <person name="Jorgensen S.L."/>
            <person name="Zaremba-Niedzwiedzka K."/>
            <person name="Martijn J."/>
            <person name="Lind A.E."/>
            <person name="van Eijk R."/>
            <person name="Schleper C."/>
            <person name="Guy L."/>
            <person name="Ettema T.J."/>
        </authorList>
    </citation>
    <scope>NUCLEOTIDE SEQUENCE</scope>
</reference>
<gene>
    <name evidence="1" type="ORF">LCGC14_0386210</name>
</gene>
<accession>A0A0F9TJ20</accession>
<name>A0A0F9TJ20_9ZZZZ</name>
<proteinExistence type="predicted"/>
<protein>
    <submittedName>
        <fullName evidence="1">Uncharacterized protein</fullName>
    </submittedName>
</protein>
<dbReference type="AlphaFoldDB" id="A0A0F9TJ20"/>